<dbReference type="Proteomes" id="UP000634229">
    <property type="component" value="Unassembled WGS sequence"/>
</dbReference>
<dbReference type="EMBL" id="JAERRF010000004">
    <property type="protein sequence ID" value="MBL1096739.1"/>
    <property type="molecule type" value="Genomic_DNA"/>
</dbReference>
<feature type="transmembrane region" description="Helical" evidence="1">
    <location>
        <begin position="51"/>
        <end position="74"/>
    </location>
</feature>
<evidence type="ECO:0000313" key="2">
    <source>
        <dbReference type="EMBL" id="MBL1096739.1"/>
    </source>
</evidence>
<protein>
    <submittedName>
        <fullName evidence="2">Uncharacterized protein</fullName>
    </submittedName>
</protein>
<keyword evidence="1" id="KW-0812">Transmembrane</keyword>
<name>A0ABS1N9I4_9ACTN</name>
<keyword evidence="1" id="KW-0472">Membrane</keyword>
<reference evidence="2 3" key="1">
    <citation type="submission" date="2021-01" db="EMBL/GenBank/DDBJ databases">
        <title>WGS of actinomycetes isolated from Thailand.</title>
        <authorList>
            <person name="Thawai C."/>
        </authorList>
    </citation>
    <scope>NUCLEOTIDE SEQUENCE [LARGE SCALE GENOMIC DNA]</scope>
    <source>
        <strain evidence="2 3">CA1R205</strain>
    </source>
</reference>
<evidence type="ECO:0000256" key="1">
    <source>
        <dbReference type="SAM" id="Phobius"/>
    </source>
</evidence>
<dbReference type="InterPro" id="IPR046295">
    <property type="entry name" value="DUF6332"/>
</dbReference>
<sequence>MTGPRRQSDRDALTVELVFALVTGGLLAVVLFFALAGPVLFGGLGDGHEAVWVRTAGVVAAAGFALRVVQVLWWQPHKRRG</sequence>
<comment type="caution">
    <text evidence="2">The sequence shown here is derived from an EMBL/GenBank/DDBJ whole genome shotgun (WGS) entry which is preliminary data.</text>
</comment>
<accession>A0ABS1N9I4</accession>
<keyword evidence="1" id="KW-1133">Transmembrane helix</keyword>
<organism evidence="2 3">
    <name type="scientific">Streptomyces coffeae</name>
    <dbReference type="NCBI Taxonomy" id="621382"/>
    <lineage>
        <taxon>Bacteria</taxon>
        <taxon>Bacillati</taxon>
        <taxon>Actinomycetota</taxon>
        <taxon>Actinomycetes</taxon>
        <taxon>Kitasatosporales</taxon>
        <taxon>Streptomycetaceae</taxon>
        <taxon>Streptomyces</taxon>
    </lineage>
</organism>
<proteinExistence type="predicted"/>
<evidence type="ECO:0000313" key="3">
    <source>
        <dbReference type="Proteomes" id="UP000634229"/>
    </source>
</evidence>
<gene>
    <name evidence="2" type="ORF">JK363_08695</name>
</gene>
<dbReference type="RefSeq" id="WP_201873464.1">
    <property type="nucleotide sequence ID" value="NZ_JAERRF010000004.1"/>
</dbReference>
<dbReference type="Pfam" id="PF19857">
    <property type="entry name" value="DUF6332"/>
    <property type="match status" value="1"/>
</dbReference>
<feature type="transmembrane region" description="Helical" evidence="1">
    <location>
        <begin position="12"/>
        <end position="39"/>
    </location>
</feature>
<keyword evidence="3" id="KW-1185">Reference proteome</keyword>